<dbReference type="Gene3D" id="2.130.10.10">
    <property type="entry name" value="YVTN repeat-like/Quinoprotein amine dehydrogenase"/>
    <property type="match status" value="1"/>
</dbReference>
<name>A0A9P6NQ76_9BASI</name>
<dbReference type="SUPFAM" id="SSF50998">
    <property type="entry name" value="Quinoprotein alcohol dehydrogenase-like"/>
    <property type="match status" value="1"/>
</dbReference>
<dbReference type="AlphaFoldDB" id="A0A9P6NQ76"/>
<dbReference type="Proteomes" id="UP000886653">
    <property type="component" value="Unassembled WGS sequence"/>
</dbReference>
<dbReference type="OrthoDB" id="10257301at2759"/>
<accession>A0A9P6NQ76</accession>
<gene>
    <name evidence="1" type="ORF">CROQUDRAFT_16487</name>
</gene>
<dbReference type="InterPro" id="IPR015943">
    <property type="entry name" value="WD40/YVTN_repeat-like_dom_sf"/>
</dbReference>
<dbReference type="EMBL" id="MU167246">
    <property type="protein sequence ID" value="KAG0147575.1"/>
    <property type="molecule type" value="Genomic_DNA"/>
</dbReference>
<sequence length="225" mass="24580">NLPKITIQHDFLSVIADIQTGICTAEDIWISCYRLYPKSETKPTSVHGKVRVVLDEETGKIELEARLGVSCQWATTEAPYHLRGLLIGCSSLDISPTLVRLPSRTLPSLHRGGVECMDVAGEWMVTGASDGKLRLDRWRQSSEGQEPRYGRGHVGDLTSLQFFPSGQVILSTATDLSARIFSVDVSPIISQPGLQLLLNPRTLAHPHTRAVSSAAIIGRGEEIVT</sequence>
<dbReference type="InterPro" id="IPR001680">
    <property type="entry name" value="WD40_rpt"/>
</dbReference>
<organism evidence="1 2">
    <name type="scientific">Cronartium quercuum f. sp. fusiforme G11</name>
    <dbReference type="NCBI Taxonomy" id="708437"/>
    <lineage>
        <taxon>Eukaryota</taxon>
        <taxon>Fungi</taxon>
        <taxon>Dikarya</taxon>
        <taxon>Basidiomycota</taxon>
        <taxon>Pucciniomycotina</taxon>
        <taxon>Pucciniomycetes</taxon>
        <taxon>Pucciniales</taxon>
        <taxon>Coleosporiaceae</taxon>
        <taxon>Cronartium</taxon>
    </lineage>
</organism>
<dbReference type="Pfam" id="PF00400">
    <property type="entry name" value="WD40"/>
    <property type="match status" value="2"/>
</dbReference>
<evidence type="ECO:0000313" key="1">
    <source>
        <dbReference type="EMBL" id="KAG0147575.1"/>
    </source>
</evidence>
<keyword evidence="2" id="KW-1185">Reference proteome</keyword>
<feature type="non-terminal residue" evidence="1">
    <location>
        <position position="225"/>
    </location>
</feature>
<reference evidence="1" key="1">
    <citation type="submission" date="2013-11" db="EMBL/GenBank/DDBJ databases">
        <title>Genome sequence of the fusiform rust pathogen reveals effectors for host alternation and coevolution with pine.</title>
        <authorList>
            <consortium name="DOE Joint Genome Institute"/>
            <person name="Smith K."/>
            <person name="Pendleton A."/>
            <person name="Kubisiak T."/>
            <person name="Anderson C."/>
            <person name="Salamov A."/>
            <person name="Aerts A."/>
            <person name="Riley R."/>
            <person name="Clum A."/>
            <person name="Lindquist E."/>
            <person name="Ence D."/>
            <person name="Campbell M."/>
            <person name="Kronenberg Z."/>
            <person name="Feau N."/>
            <person name="Dhillon B."/>
            <person name="Hamelin R."/>
            <person name="Burleigh J."/>
            <person name="Smith J."/>
            <person name="Yandell M."/>
            <person name="Nelson C."/>
            <person name="Grigoriev I."/>
            <person name="Davis J."/>
        </authorList>
    </citation>
    <scope>NUCLEOTIDE SEQUENCE</scope>
    <source>
        <strain evidence="1">G11</strain>
    </source>
</reference>
<proteinExistence type="predicted"/>
<feature type="non-terminal residue" evidence="1">
    <location>
        <position position="1"/>
    </location>
</feature>
<dbReference type="InterPro" id="IPR011047">
    <property type="entry name" value="Quinoprotein_ADH-like_sf"/>
</dbReference>
<comment type="caution">
    <text evidence="1">The sequence shown here is derived from an EMBL/GenBank/DDBJ whole genome shotgun (WGS) entry which is preliminary data.</text>
</comment>
<protein>
    <submittedName>
        <fullName evidence="1">Uncharacterized protein</fullName>
    </submittedName>
</protein>
<evidence type="ECO:0000313" key="2">
    <source>
        <dbReference type="Proteomes" id="UP000886653"/>
    </source>
</evidence>